<dbReference type="Pfam" id="PF14310">
    <property type="entry name" value="Fn3-like"/>
    <property type="match status" value="1"/>
</dbReference>
<keyword evidence="2 4" id="KW-0378">Hydrolase</keyword>
<evidence type="ECO:0000256" key="3">
    <source>
        <dbReference type="ARBA" id="ARBA00023277"/>
    </source>
</evidence>
<feature type="region of interest" description="Disordered" evidence="5">
    <location>
        <begin position="1"/>
        <end position="28"/>
    </location>
</feature>
<organism evidence="7 8">
    <name type="scientific">Planobispora longispora</name>
    <dbReference type="NCBI Taxonomy" id="28887"/>
    <lineage>
        <taxon>Bacteria</taxon>
        <taxon>Bacillati</taxon>
        <taxon>Actinomycetota</taxon>
        <taxon>Actinomycetes</taxon>
        <taxon>Streptosporangiales</taxon>
        <taxon>Streptosporangiaceae</taxon>
        <taxon>Planobispora</taxon>
    </lineage>
</organism>
<dbReference type="InterPro" id="IPR013783">
    <property type="entry name" value="Ig-like_fold"/>
</dbReference>
<dbReference type="InterPro" id="IPR050288">
    <property type="entry name" value="Cellulose_deg_GH3"/>
</dbReference>
<dbReference type="SUPFAM" id="SSF52279">
    <property type="entry name" value="Beta-D-glucan exohydrolase, C-terminal domain"/>
    <property type="match status" value="1"/>
</dbReference>
<comment type="caution">
    <text evidence="7">The sequence shown here is derived from an EMBL/GenBank/DDBJ whole genome shotgun (WGS) entry which is preliminary data.</text>
</comment>
<dbReference type="AlphaFoldDB" id="A0A8J3W5T1"/>
<name>A0A8J3W5T1_9ACTN</name>
<protein>
    <submittedName>
        <fullName evidence="7">Glycosyl hydrolase</fullName>
    </submittedName>
</protein>
<proteinExistence type="inferred from homology"/>
<dbReference type="InterPro" id="IPR001764">
    <property type="entry name" value="Glyco_hydro_3_N"/>
</dbReference>
<feature type="compositionally biased region" description="Polar residues" evidence="5">
    <location>
        <begin position="1"/>
        <end position="12"/>
    </location>
</feature>
<evidence type="ECO:0000256" key="4">
    <source>
        <dbReference type="RuleBase" id="RU361161"/>
    </source>
</evidence>
<keyword evidence="4" id="KW-0326">Glycosidase</keyword>
<dbReference type="Gene3D" id="3.40.50.1700">
    <property type="entry name" value="Glycoside hydrolase family 3 C-terminal domain"/>
    <property type="match status" value="1"/>
</dbReference>
<dbReference type="InterPro" id="IPR036962">
    <property type="entry name" value="Glyco_hydro_3_N_sf"/>
</dbReference>
<accession>A0A8J3W5T1</accession>
<evidence type="ECO:0000256" key="2">
    <source>
        <dbReference type="ARBA" id="ARBA00022801"/>
    </source>
</evidence>
<dbReference type="InterPro" id="IPR019800">
    <property type="entry name" value="Glyco_hydro_3_AS"/>
</dbReference>
<dbReference type="Proteomes" id="UP000616724">
    <property type="component" value="Unassembled WGS sequence"/>
</dbReference>
<evidence type="ECO:0000256" key="1">
    <source>
        <dbReference type="ARBA" id="ARBA00005336"/>
    </source>
</evidence>
<dbReference type="InterPro" id="IPR002772">
    <property type="entry name" value="Glyco_hydro_3_C"/>
</dbReference>
<dbReference type="PANTHER" id="PTHR42715">
    <property type="entry name" value="BETA-GLUCOSIDASE"/>
    <property type="match status" value="1"/>
</dbReference>
<dbReference type="EMBL" id="BOOH01000035">
    <property type="protein sequence ID" value="GIH77794.1"/>
    <property type="molecule type" value="Genomic_DNA"/>
</dbReference>
<dbReference type="SMART" id="SM01217">
    <property type="entry name" value="Fn3_like"/>
    <property type="match status" value="1"/>
</dbReference>
<gene>
    <name evidence="7" type="ORF">Plo01_42230</name>
</gene>
<dbReference type="InterPro" id="IPR026891">
    <property type="entry name" value="Fn3-like"/>
</dbReference>
<feature type="domain" description="Fibronectin type III-like" evidence="6">
    <location>
        <begin position="608"/>
        <end position="678"/>
    </location>
</feature>
<sequence length="777" mass="82297">MTQNGREASTSRPAPGEDSRPVPEEVSGLGLAEKASLTSGSTTWNTTAVPGTVRALTLSDGPHGIRRQGEGAGDALAIHSSLPATCFPPAVALGSSWDPALARRVGAALAREASALGVDVVLGPGINIKRSPLCGRNFEYFSEDPHLTGVMGAAVVTGVQSLGVGACVKHFAANNQETDRMRVSADVDEQTLREIYLPAFERIVRETRPYMVMCSYNRINGVHASQNRWLLTELLRGEWGFDGLVVSDWGAVNDRVAALEAGLDLEMPPTGTDGEIVEAVRSGRLPEEVLDLTAGRLLALARRLEGRERFDGWDAGAHHELAREAARASAVLLKNDGAVLPLDPEARQRVAVLGELARTPRYQGGGSSHVVPTRLDDAWGALRAAVDQAADRSGGQAITLTFAAGYRLDGAPDAELEREAVAAAAEADVALMFLGLPDAAESEGADRTTIDLPAVQIALLRRVAEVCSRVVVVLSNGGVVSVAEWQDSASAILEGWLLGQAGGSALADLLLGAHSPSGRLTETIPNRLSDVPSHLHFPGADGHVLYGEGRYVGYRHHDTLGTDVAYPFGHGLTYSRFEYSDLDARETGVNEWSVEVTVANTGERFAQEVVQLYVAFEEERPTRPRHGLRGFAKVGLEPGAAERVRFTLTGRDVAQWSVSRGDWKIDPGSFTVEVGASSRDIRLRAGLSTPGDGYAAPLGRMSTLGEWLGHPVGGPVLRKLLGDAPALSALDRVDPALLGLALGIPLAKFSTFGIGLTSEVVDRLVAAVREPAPGHAG</sequence>
<dbReference type="Pfam" id="PF01915">
    <property type="entry name" value="Glyco_hydro_3_C"/>
    <property type="match status" value="1"/>
</dbReference>
<comment type="similarity">
    <text evidence="1 4">Belongs to the glycosyl hydrolase 3 family.</text>
</comment>
<evidence type="ECO:0000313" key="8">
    <source>
        <dbReference type="Proteomes" id="UP000616724"/>
    </source>
</evidence>
<dbReference type="InterPro" id="IPR036881">
    <property type="entry name" value="Glyco_hydro_3_C_sf"/>
</dbReference>
<evidence type="ECO:0000259" key="6">
    <source>
        <dbReference type="SMART" id="SM01217"/>
    </source>
</evidence>
<dbReference type="SUPFAM" id="SSF51445">
    <property type="entry name" value="(Trans)glycosidases"/>
    <property type="match status" value="1"/>
</dbReference>
<dbReference type="RefSeq" id="WP_203892356.1">
    <property type="nucleotide sequence ID" value="NZ_BOOH01000035.1"/>
</dbReference>
<dbReference type="PRINTS" id="PR00133">
    <property type="entry name" value="GLHYDRLASE3"/>
</dbReference>
<evidence type="ECO:0000313" key="7">
    <source>
        <dbReference type="EMBL" id="GIH77794.1"/>
    </source>
</evidence>
<evidence type="ECO:0000256" key="5">
    <source>
        <dbReference type="SAM" id="MobiDB-lite"/>
    </source>
</evidence>
<dbReference type="Pfam" id="PF00933">
    <property type="entry name" value="Glyco_hydro_3"/>
    <property type="match status" value="1"/>
</dbReference>
<dbReference type="GO" id="GO:0004553">
    <property type="term" value="F:hydrolase activity, hydrolyzing O-glycosyl compounds"/>
    <property type="evidence" value="ECO:0007669"/>
    <property type="project" value="InterPro"/>
</dbReference>
<reference evidence="7 8" key="1">
    <citation type="submission" date="2021-01" db="EMBL/GenBank/DDBJ databases">
        <title>Whole genome shotgun sequence of Planobispora longispora NBRC 13918.</title>
        <authorList>
            <person name="Komaki H."/>
            <person name="Tamura T."/>
        </authorList>
    </citation>
    <scope>NUCLEOTIDE SEQUENCE [LARGE SCALE GENOMIC DNA]</scope>
    <source>
        <strain evidence="7 8">NBRC 13918</strain>
    </source>
</reference>
<dbReference type="Gene3D" id="2.60.40.10">
    <property type="entry name" value="Immunoglobulins"/>
    <property type="match status" value="1"/>
</dbReference>
<dbReference type="PANTHER" id="PTHR42715:SF10">
    <property type="entry name" value="BETA-GLUCOSIDASE"/>
    <property type="match status" value="1"/>
</dbReference>
<dbReference type="InterPro" id="IPR017853">
    <property type="entry name" value="GH"/>
</dbReference>
<keyword evidence="8" id="KW-1185">Reference proteome</keyword>
<dbReference type="Gene3D" id="3.20.20.300">
    <property type="entry name" value="Glycoside hydrolase, family 3, N-terminal domain"/>
    <property type="match status" value="1"/>
</dbReference>
<keyword evidence="3" id="KW-0119">Carbohydrate metabolism</keyword>
<dbReference type="PROSITE" id="PS00775">
    <property type="entry name" value="GLYCOSYL_HYDROL_F3"/>
    <property type="match status" value="1"/>
</dbReference>
<dbReference type="GO" id="GO:0005975">
    <property type="term" value="P:carbohydrate metabolic process"/>
    <property type="evidence" value="ECO:0007669"/>
    <property type="project" value="InterPro"/>
</dbReference>